<gene>
    <name evidence="1" type="ORF">AV942_12340</name>
</gene>
<evidence type="ECO:0000313" key="1">
    <source>
        <dbReference type="EMBL" id="AMJ79025.1"/>
    </source>
</evidence>
<evidence type="ECO:0000313" key="2">
    <source>
        <dbReference type="Proteomes" id="UP000061468"/>
    </source>
</evidence>
<sequence length="35" mass="3765">MMAETEEQDEIAVISRKTAQALNVSSGDTILLSNV</sequence>
<dbReference type="Proteomes" id="UP000061468">
    <property type="component" value="Chromosome"/>
</dbReference>
<proteinExistence type="predicted"/>
<accession>A0AAC8XKF4</accession>
<organism evidence="1 2">
    <name type="scientific">Alteromonas mediterranea</name>
    <dbReference type="NCBI Taxonomy" id="314275"/>
    <lineage>
        <taxon>Bacteria</taxon>
        <taxon>Pseudomonadati</taxon>
        <taxon>Pseudomonadota</taxon>
        <taxon>Gammaproteobacteria</taxon>
        <taxon>Alteromonadales</taxon>
        <taxon>Alteromonadaceae</taxon>
        <taxon>Alteromonas/Salinimonas group</taxon>
        <taxon>Alteromonas</taxon>
    </lineage>
</organism>
<name>A0AAC8XKF4_9ALTE</name>
<reference evidence="1 2" key="1">
    <citation type="submission" date="2015-12" db="EMBL/GenBank/DDBJ databases">
        <title>Intraspecies pangenome expansion in the marine bacterium Alteromonas.</title>
        <authorList>
            <person name="Lopez-Perez M."/>
            <person name="Rodriguez-Valera F."/>
        </authorList>
    </citation>
    <scope>NUCLEOTIDE SEQUENCE [LARGE SCALE GENOMIC DNA]</scope>
    <source>
        <strain evidence="1 2">UM8</strain>
    </source>
</reference>
<dbReference type="EMBL" id="CP013928">
    <property type="protein sequence ID" value="AMJ79025.1"/>
    <property type="molecule type" value="Genomic_DNA"/>
</dbReference>
<dbReference type="AlphaFoldDB" id="A0AAC8XKF4"/>
<protein>
    <submittedName>
        <fullName evidence="1">Amidinotransferase</fullName>
    </submittedName>
</protein>